<dbReference type="OrthoDB" id="3432172at2"/>
<name>A0A1U9ZX33_9ACTN</name>
<gene>
    <name evidence="1" type="ORF">BKM31_14515</name>
</gene>
<dbReference type="RefSeq" id="WP_080038672.1">
    <property type="nucleotide sequence ID" value="NZ_CP017717.1"/>
</dbReference>
<organism evidence="1 2">
    <name type="scientific">[Actinomadura] parvosata subsp. kistnae</name>
    <dbReference type="NCBI Taxonomy" id="1909395"/>
    <lineage>
        <taxon>Bacteria</taxon>
        <taxon>Bacillati</taxon>
        <taxon>Actinomycetota</taxon>
        <taxon>Actinomycetes</taxon>
        <taxon>Streptosporangiales</taxon>
        <taxon>Streptosporangiaceae</taxon>
        <taxon>Nonomuraea</taxon>
    </lineage>
</organism>
<evidence type="ECO:0000313" key="1">
    <source>
        <dbReference type="EMBL" id="AQZ62514.1"/>
    </source>
</evidence>
<dbReference type="InterPro" id="IPR014710">
    <property type="entry name" value="RmlC-like_jellyroll"/>
</dbReference>
<dbReference type="KEGG" id="noa:BKM31_14515"/>
<dbReference type="Gene3D" id="2.60.120.10">
    <property type="entry name" value="Jelly Rolls"/>
    <property type="match status" value="1"/>
</dbReference>
<protein>
    <recommendedName>
        <fullName evidence="3">Cupin</fullName>
    </recommendedName>
</protein>
<sequence length="123" mass="13080">MNVQKITTADGSWTAVGDRRIYVNDLIDAASWPDAKMTVGFARLDKGESMDISFPYDEVLIVTKGSYTVRTVGGETLTAGPGEAIYLPGGTSNASWAEEDTEMVYVANPPEVYAEHVAASAGA</sequence>
<evidence type="ECO:0008006" key="3">
    <source>
        <dbReference type="Google" id="ProtNLM"/>
    </source>
</evidence>
<dbReference type="AlphaFoldDB" id="A0A1U9ZX33"/>
<accession>A0A1U9ZX33</accession>
<dbReference type="SUPFAM" id="SSF51182">
    <property type="entry name" value="RmlC-like cupins"/>
    <property type="match status" value="1"/>
</dbReference>
<dbReference type="Pfam" id="PF06249">
    <property type="entry name" value="EutQ"/>
    <property type="match status" value="1"/>
</dbReference>
<proteinExistence type="predicted"/>
<dbReference type="STRING" id="1909395.BKM31_14515"/>
<evidence type="ECO:0000313" key="2">
    <source>
        <dbReference type="Proteomes" id="UP000190797"/>
    </source>
</evidence>
<dbReference type="InterPro" id="IPR011051">
    <property type="entry name" value="RmlC_Cupin_sf"/>
</dbReference>
<keyword evidence="2" id="KW-1185">Reference proteome</keyword>
<dbReference type="InterPro" id="IPR010424">
    <property type="entry name" value="EutQ"/>
</dbReference>
<reference evidence="2" key="1">
    <citation type="journal article" date="2017" name="Med. Chem. Commun.">
        <title>Nonomuraea sp. ATCC 55076 harbours the largest actinomycete chromosome to date and the kistamicin biosynthetic gene cluster.</title>
        <authorList>
            <person name="Nazari B."/>
            <person name="Forneris C.C."/>
            <person name="Gibson M.I."/>
            <person name="Moon K."/>
            <person name="Schramma K.R."/>
            <person name="Seyedsayamdost M.R."/>
        </authorList>
    </citation>
    <scope>NUCLEOTIDE SEQUENCE [LARGE SCALE GENOMIC DNA]</scope>
    <source>
        <strain evidence="2">ATCC 55076</strain>
    </source>
</reference>
<dbReference type="EMBL" id="CP017717">
    <property type="protein sequence ID" value="AQZ62514.1"/>
    <property type="molecule type" value="Genomic_DNA"/>
</dbReference>
<dbReference type="Proteomes" id="UP000190797">
    <property type="component" value="Chromosome"/>
</dbReference>